<comment type="subcellular location">
    <subcellularLocation>
        <location evidence="1">Cell membrane</location>
        <topology evidence="1">Multi-pass membrane protein</topology>
    </subcellularLocation>
</comment>
<dbReference type="Gene3D" id="1.10.287.1260">
    <property type="match status" value="1"/>
</dbReference>
<dbReference type="PANTHER" id="PTHR30460">
    <property type="entry name" value="MODERATE CONDUCTANCE MECHANOSENSITIVE CHANNEL YBIO"/>
    <property type="match status" value="1"/>
</dbReference>
<dbReference type="InterPro" id="IPR049142">
    <property type="entry name" value="MS_channel_1st"/>
</dbReference>
<dbReference type="PANTHER" id="PTHR30460:SF0">
    <property type="entry name" value="MODERATE CONDUCTANCE MECHANOSENSITIVE CHANNEL YBIO"/>
    <property type="match status" value="1"/>
</dbReference>
<dbReference type="EMBL" id="JBHTCJ010000007">
    <property type="protein sequence ID" value="MFC7342914.1"/>
    <property type="molecule type" value="Genomic_DNA"/>
</dbReference>
<keyword evidence="6 7" id="KW-0472">Membrane</keyword>
<evidence type="ECO:0000313" key="12">
    <source>
        <dbReference type="Proteomes" id="UP001596504"/>
    </source>
</evidence>
<evidence type="ECO:0000256" key="1">
    <source>
        <dbReference type="ARBA" id="ARBA00004651"/>
    </source>
</evidence>
<feature type="transmembrane region" description="Helical" evidence="7">
    <location>
        <begin position="35"/>
        <end position="56"/>
    </location>
</feature>
<dbReference type="InterPro" id="IPR010920">
    <property type="entry name" value="LSM_dom_sf"/>
</dbReference>
<evidence type="ECO:0000256" key="2">
    <source>
        <dbReference type="ARBA" id="ARBA00008017"/>
    </source>
</evidence>
<protein>
    <submittedName>
        <fullName evidence="11">Mechanosensitive ion channel family protein</fullName>
    </submittedName>
</protein>
<feature type="transmembrane region" description="Helical" evidence="7">
    <location>
        <begin position="109"/>
        <end position="129"/>
    </location>
</feature>
<dbReference type="Gene3D" id="2.30.30.60">
    <property type="match status" value="1"/>
</dbReference>
<evidence type="ECO:0000259" key="10">
    <source>
        <dbReference type="Pfam" id="PF21088"/>
    </source>
</evidence>
<dbReference type="InterPro" id="IPR011066">
    <property type="entry name" value="MscS_channel_C_sf"/>
</dbReference>
<evidence type="ECO:0000313" key="11">
    <source>
        <dbReference type="EMBL" id="MFC7342914.1"/>
    </source>
</evidence>
<dbReference type="SUPFAM" id="SSF82689">
    <property type="entry name" value="Mechanosensitive channel protein MscS (YggB), C-terminal domain"/>
    <property type="match status" value="1"/>
</dbReference>
<accession>A0ABW2LK49</accession>
<evidence type="ECO:0000256" key="5">
    <source>
        <dbReference type="ARBA" id="ARBA00022989"/>
    </source>
</evidence>
<dbReference type="Proteomes" id="UP001596504">
    <property type="component" value="Unassembled WGS sequence"/>
</dbReference>
<evidence type="ECO:0000256" key="7">
    <source>
        <dbReference type="SAM" id="Phobius"/>
    </source>
</evidence>
<dbReference type="RefSeq" id="WP_380669264.1">
    <property type="nucleotide sequence ID" value="NZ_JBHTCJ010000007.1"/>
</dbReference>
<reference evidence="12" key="1">
    <citation type="journal article" date="2019" name="Int. J. Syst. Evol. Microbiol.">
        <title>The Global Catalogue of Microorganisms (GCM) 10K type strain sequencing project: providing services to taxonomists for standard genome sequencing and annotation.</title>
        <authorList>
            <consortium name="The Broad Institute Genomics Platform"/>
            <consortium name="The Broad Institute Genome Sequencing Center for Infectious Disease"/>
            <person name="Wu L."/>
            <person name="Ma J."/>
        </authorList>
    </citation>
    <scope>NUCLEOTIDE SEQUENCE [LARGE SCALE GENOMIC DNA]</scope>
    <source>
        <strain evidence="12">WLHS5</strain>
    </source>
</reference>
<evidence type="ECO:0000256" key="3">
    <source>
        <dbReference type="ARBA" id="ARBA00022475"/>
    </source>
</evidence>
<comment type="similarity">
    <text evidence="2">Belongs to the MscS (TC 1.A.23) family.</text>
</comment>
<keyword evidence="12" id="KW-1185">Reference proteome</keyword>
<sequence length="329" mass="35143">MLNALPGTVSTAGPPNALAQFNPIVTWFTTNASNFISGLINIAIILVIAFLARAVLGRLITQLIKRIVSSQQKIGAAKTKASRVVMKSNGDSEAHRQERQEQRAKTIGAVLRSIASFLIFGVAFMMILSEFGINLGPILASAGVLGLAIGFGAQSLVQDFLSGLFMMVEDQFGVGDVVDVGDAVGTVEAMTMRVTKIRDLDGNLWHVRNGEIMRVCNMNQDWANAVIEIPLDYSVDLPKAKDSMEAALGEFAGDPEFQSQILEKPEVNGVVGIGNGAVTMRVIIKTKPGAQWAIGRAARAQLKQRFDQEGIKVANPLLPLDGAGATKQG</sequence>
<comment type="caution">
    <text evidence="11">The sequence shown here is derived from an EMBL/GenBank/DDBJ whole genome shotgun (WGS) entry which is preliminary data.</text>
</comment>
<evidence type="ECO:0000256" key="4">
    <source>
        <dbReference type="ARBA" id="ARBA00022692"/>
    </source>
</evidence>
<dbReference type="SUPFAM" id="SSF50182">
    <property type="entry name" value="Sm-like ribonucleoproteins"/>
    <property type="match status" value="1"/>
</dbReference>
<dbReference type="InterPro" id="IPR023408">
    <property type="entry name" value="MscS_beta-dom_sf"/>
</dbReference>
<keyword evidence="5 7" id="KW-1133">Transmembrane helix</keyword>
<dbReference type="Gene3D" id="3.30.70.100">
    <property type="match status" value="1"/>
</dbReference>
<keyword evidence="3" id="KW-1003">Cell membrane</keyword>
<proteinExistence type="inferred from homology"/>
<dbReference type="InterPro" id="IPR011014">
    <property type="entry name" value="MscS_channel_TM-2"/>
</dbReference>
<feature type="domain" description="Mechanosensitive ion channel transmembrane helices 2/3" evidence="10">
    <location>
        <begin position="114"/>
        <end position="154"/>
    </location>
</feature>
<dbReference type="InterPro" id="IPR006685">
    <property type="entry name" value="MscS_channel_2nd"/>
</dbReference>
<evidence type="ECO:0000259" key="9">
    <source>
        <dbReference type="Pfam" id="PF21082"/>
    </source>
</evidence>
<dbReference type="Pfam" id="PF00924">
    <property type="entry name" value="MS_channel_2nd"/>
    <property type="match status" value="1"/>
</dbReference>
<organism evidence="11 12">
    <name type="scientific">Saccharopolyspora griseoalba</name>
    <dbReference type="NCBI Taxonomy" id="1431848"/>
    <lineage>
        <taxon>Bacteria</taxon>
        <taxon>Bacillati</taxon>
        <taxon>Actinomycetota</taxon>
        <taxon>Actinomycetes</taxon>
        <taxon>Pseudonocardiales</taxon>
        <taxon>Pseudonocardiaceae</taxon>
        <taxon>Saccharopolyspora</taxon>
    </lineage>
</organism>
<feature type="domain" description="Mechanosensitive ion channel MscS C-terminal" evidence="9">
    <location>
        <begin position="226"/>
        <end position="312"/>
    </location>
</feature>
<keyword evidence="4 7" id="KW-0812">Transmembrane</keyword>
<feature type="domain" description="Mechanosensitive ion channel MscS" evidence="8">
    <location>
        <begin position="156"/>
        <end position="219"/>
    </location>
</feature>
<dbReference type="SUPFAM" id="SSF82861">
    <property type="entry name" value="Mechanosensitive channel protein MscS (YggB), transmembrane region"/>
    <property type="match status" value="1"/>
</dbReference>
<evidence type="ECO:0000259" key="8">
    <source>
        <dbReference type="Pfam" id="PF00924"/>
    </source>
</evidence>
<dbReference type="Pfam" id="PF21082">
    <property type="entry name" value="MS_channel_3rd"/>
    <property type="match status" value="1"/>
</dbReference>
<dbReference type="Pfam" id="PF21088">
    <property type="entry name" value="MS_channel_1st"/>
    <property type="match status" value="1"/>
</dbReference>
<dbReference type="InterPro" id="IPR049278">
    <property type="entry name" value="MS_channel_C"/>
</dbReference>
<evidence type="ECO:0000256" key="6">
    <source>
        <dbReference type="ARBA" id="ARBA00023136"/>
    </source>
</evidence>
<dbReference type="InterPro" id="IPR045276">
    <property type="entry name" value="YbiO_bact"/>
</dbReference>
<name>A0ABW2LK49_9PSEU</name>
<gene>
    <name evidence="11" type="ORF">ACFQRI_16035</name>
</gene>
<feature type="transmembrane region" description="Helical" evidence="7">
    <location>
        <begin position="135"/>
        <end position="157"/>
    </location>
</feature>